<proteinExistence type="predicted"/>
<evidence type="ECO:0000313" key="2">
    <source>
        <dbReference type="EMBL" id="QBQ39120.1"/>
    </source>
</evidence>
<sequence length="96" mass="10556">MLYIIPEQGADERFTDLAALARRADELVAQTGEINYGIAYEWAEETALDDESDIAPPAAMLTRVDGRWVRREIVATPTPDGEFSLEFGDPAEVTPG</sequence>
<name>A0A4P7BKV6_9BURK</name>
<evidence type="ECO:0000313" key="1">
    <source>
        <dbReference type="EMBL" id="GGY87483.1"/>
    </source>
</evidence>
<dbReference type="Proteomes" id="UP000294359">
    <property type="component" value="Chromosome"/>
</dbReference>
<dbReference type="OrthoDB" id="9553717at2"/>
<reference evidence="2 3" key="2">
    <citation type="submission" date="2019-03" db="EMBL/GenBank/DDBJ databases">
        <title>Draft Genome Sequences of Six Type Strains of the Genus Massilia.</title>
        <authorList>
            <person name="Miess H."/>
            <person name="Frediansyhah A."/>
            <person name="Gross H."/>
        </authorList>
    </citation>
    <scope>NUCLEOTIDE SEQUENCE [LARGE SCALE GENOMIC DNA]</scope>
    <source>
        <strain evidence="2 3">DSM 17505</strain>
    </source>
</reference>
<dbReference type="Proteomes" id="UP000619512">
    <property type="component" value="Unassembled WGS sequence"/>
</dbReference>
<reference evidence="1" key="3">
    <citation type="submission" date="2022-12" db="EMBL/GenBank/DDBJ databases">
        <authorList>
            <person name="Sun Q."/>
            <person name="Kim S."/>
        </authorList>
    </citation>
    <scope>NUCLEOTIDE SEQUENCE</scope>
    <source>
        <strain evidence="1">KCTC 12344</strain>
    </source>
</reference>
<keyword evidence="3" id="KW-1185">Reference proteome</keyword>
<evidence type="ECO:0000313" key="3">
    <source>
        <dbReference type="Proteomes" id="UP000294359"/>
    </source>
</evidence>
<dbReference type="EMBL" id="CP038026">
    <property type="protein sequence ID" value="QBQ39120.1"/>
    <property type="molecule type" value="Genomic_DNA"/>
</dbReference>
<dbReference type="EMBL" id="BMWW01000003">
    <property type="protein sequence ID" value="GGY87483.1"/>
    <property type="molecule type" value="Genomic_DNA"/>
</dbReference>
<accession>A0A4P7BKV6</accession>
<reference evidence="1" key="1">
    <citation type="journal article" date="2014" name="Int. J. Syst. Evol. Microbiol.">
        <title>Complete genome sequence of Corynebacterium casei LMG S-19264T (=DSM 44701T), isolated from a smear-ripened cheese.</title>
        <authorList>
            <consortium name="US DOE Joint Genome Institute (JGI-PGF)"/>
            <person name="Walter F."/>
            <person name="Albersmeier A."/>
            <person name="Kalinowski J."/>
            <person name="Ruckert C."/>
        </authorList>
    </citation>
    <scope>NUCLEOTIDE SEQUENCE</scope>
    <source>
        <strain evidence="1">KCTC 12344</strain>
    </source>
</reference>
<evidence type="ECO:0000313" key="4">
    <source>
        <dbReference type="Proteomes" id="UP000619512"/>
    </source>
</evidence>
<gene>
    <name evidence="2" type="ORF">E1742_25510</name>
    <name evidence="1" type="ORF">GCM10007388_21010</name>
</gene>
<dbReference type="AlphaFoldDB" id="A0A4P7BKV6"/>
<organism evidence="1 4">
    <name type="scientific">Pseudoduganella plicata</name>
    <dbReference type="NCBI Taxonomy" id="321984"/>
    <lineage>
        <taxon>Bacteria</taxon>
        <taxon>Pseudomonadati</taxon>
        <taxon>Pseudomonadota</taxon>
        <taxon>Betaproteobacteria</taxon>
        <taxon>Burkholderiales</taxon>
        <taxon>Oxalobacteraceae</taxon>
        <taxon>Telluria group</taxon>
        <taxon>Pseudoduganella</taxon>
    </lineage>
</organism>
<dbReference type="RefSeq" id="WP_134387813.1">
    <property type="nucleotide sequence ID" value="NZ_BMWW01000003.1"/>
</dbReference>
<protein>
    <submittedName>
        <fullName evidence="1">Uncharacterized protein</fullName>
    </submittedName>
</protein>